<feature type="active site" description="Proton donor/acceptor" evidence="6">
    <location>
        <position position="282"/>
    </location>
</feature>
<feature type="binding site" evidence="7">
    <location>
        <position position="134"/>
    </location>
    <ligand>
        <name>Zn(2+)</name>
        <dbReference type="ChEBI" id="CHEBI:29105"/>
    </ligand>
</feature>
<proteinExistence type="inferred from homology"/>
<dbReference type="CDD" id="cd00854">
    <property type="entry name" value="NagA"/>
    <property type="match status" value="1"/>
</dbReference>
<dbReference type="Pfam" id="PF01979">
    <property type="entry name" value="Amidohydro_1"/>
    <property type="match status" value="1"/>
</dbReference>
<dbReference type="Proteomes" id="UP000753961">
    <property type="component" value="Unassembled WGS sequence"/>
</dbReference>
<dbReference type="InterPro" id="IPR032466">
    <property type="entry name" value="Metal_Hydrolase"/>
</dbReference>
<dbReference type="InterPro" id="IPR006680">
    <property type="entry name" value="Amidohydro-rel"/>
</dbReference>
<dbReference type="GO" id="GO:0008448">
    <property type="term" value="F:N-acetylglucosamine-6-phosphate deacetylase activity"/>
    <property type="evidence" value="ECO:0007669"/>
    <property type="project" value="UniProtKB-EC"/>
</dbReference>
<dbReference type="NCBIfam" id="TIGR00221">
    <property type="entry name" value="nagA"/>
    <property type="match status" value="1"/>
</dbReference>
<dbReference type="InterPro" id="IPR003764">
    <property type="entry name" value="GlcNAc_6-P_deAcase"/>
</dbReference>
<protein>
    <submittedName>
        <fullName evidence="9">N-acetylglucosamine-6-phosphate deacetylase</fullName>
        <ecNumber evidence="9">3.5.1.25</ecNumber>
    </submittedName>
</protein>
<evidence type="ECO:0000256" key="3">
    <source>
        <dbReference type="ARBA" id="ARBA00022801"/>
    </source>
</evidence>
<dbReference type="PANTHER" id="PTHR11113">
    <property type="entry name" value="N-ACETYLGLUCOSAMINE-6-PHOSPHATE DEACETYLASE"/>
    <property type="match status" value="1"/>
</dbReference>
<dbReference type="EC" id="3.5.1.25" evidence="9"/>
<comment type="cofactor">
    <cofactor evidence="7">
        <name>a divalent metal cation</name>
        <dbReference type="ChEBI" id="CHEBI:60240"/>
    </cofactor>
    <text evidence="7">Binds 1 divalent metal cation per subunit.</text>
</comment>
<evidence type="ECO:0000256" key="5">
    <source>
        <dbReference type="PIRNR" id="PIRNR038994"/>
    </source>
</evidence>
<dbReference type="EMBL" id="JAHVHU010000009">
    <property type="protein sequence ID" value="MBY5958701.1"/>
    <property type="molecule type" value="Genomic_DNA"/>
</dbReference>
<dbReference type="GO" id="GO:0006046">
    <property type="term" value="P:N-acetylglucosamine catabolic process"/>
    <property type="evidence" value="ECO:0007669"/>
    <property type="project" value="TreeGrafter"/>
</dbReference>
<dbReference type="InterPro" id="IPR011059">
    <property type="entry name" value="Metal-dep_hydrolase_composite"/>
</dbReference>
<comment type="similarity">
    <text evidence="1 5">Belongs to the metallo-dependent hydrolases superfamily. NagA family.</text>
</comment>
<reference evidence="9" key="1">
    <citation type="submission" date="2021-06" db="EMBL/GenBank/DDBJ databases">
        <title>44 bacteria genomes isolated from Dapeng, Shenzhen.</title>
        <authorList>
            <person name="Zheng W."/>
            <person name="Yu S."/>
            <person name="Huang Y."/>
        </authorList>
    </citation>
    <scope>NUCLEOTIDE SEQUENCE</scope>
    <source>
        <strain evidence="9">DP5N28-2</strain>
    </source>
</reference>
<accession>A0A953HV05</accession>
<feature type="binding site" evidence="7">
    <location>
        <position position="199"/>
    </location>
    <ligand>
        <name>Zn(2+)</name>
        <dbReference type="ChEBI" id="CHEBI:29105"/>
    </ligand>
</feature>
<keyword evidence="2 7" id="KW-0479">Metal-binding</keyword>
<evidence type="ECO:0000256" key="4">
    <source>
        <dbReference type="ARBA" id="ARBA00023277"/>
    </source>
</evidence>
<evidence type="ECO:0000313" key="9">
    <source>
        <dbReference type="EMBL" id="MBY5958701.1"/>
    </source>
</evidence>
<dbReference type="Gene3D" id="3.20.20.140">
    <property type="entry name" value="Metal-dependent hydrolases"/>
    <property type="match status" value="1"/>
</dbReference>
<feature type="binding site" evidence="7">
    <location>
        <position position="220"/>
    </location>
    <ligand>
        <name>Zn(2+)</name>
        <dbReference type="ChEBI" id="CHEBI:29105"/>
    </ligand>
</feature>
<dbReference type="Gene3D" id="2.30.40.10">
    <property type="entry name" value="Urease, subunit C, domain 1"/>
    <property type="match status" value="1"/>
</dbReference>
<dbReference type="AlphaFoldDB" id="A0A953HV05"/>
<keyword evidence="4 5" id="KW-0119">Carbohydrate metabolism</keyword>
<dbReference type="FunFam" id="3.20.20.140:FF:000004">
    <property type="entry name" value="N-acetylglucosamine-6-phosphate deacetylase"/>
    <property type="match status" value="1"/>
</dbReference>
<sequence length="396" mass="43267">MDQSTYIIHNGTVLTSHRMIPNGGILVVNGLIEEVFEGAGSYPKDIHKIDAGGQYISPGFIDIHVHGGGDSDFMDGTVEDYLTIANTHASYGTTGMYPTTLSGKWEDFINALDVYEESDEQNTAGAEFLGLHVEGPYLAMSQKGAQDPRYIRNPDPEEYEFIIREYPFVKRWSIAPELPGAMEFGAFMRKHGVLPAIAHTDAVYEDVVRAHEVGYTLATHFYSAMSTVTRRNAFRYAGSIEATYLLDAMDVEIIGDGIHLPAPLLQYILKVKGTDRTALITDAMRAAGMPEGPSVLGTKGDGLEVIVEGGVAKLLDRSSFAGSVATMDRTVRTIMKKANVTLVEAVKMASLVPARIMKIDHQKGSITPKKDADIILFDQDIRVSKTIVKGKVVYDG</sequence>
<evidence type="ECO:0000256" key="7">
    <source>
        <dbReference type="PIRSR" id="PIRSR038994-3"/>
    </source>
</evidence>
<evidence type="ECO:0000256" key="6">
    <source>
        <dbReference type="PIRSR" id="PIRSR038994-1"/>
    </source>
</evidence>
<keyword evidence="10" id="KW-1185">Reference proteome</keyword>
<evidence type="ECO:0000259" key="8">
    <source>
        <dbReference type="Pfam" id="PF01979"/>
    </source>
</evidence>
<dbReference type="SUPFAM" id="SSF51338">
    <property type="entry name" value="Composite domain of metallo-dependent hydrolases"/>
    <property type="match status" value="1"/>
</dbReference>
<keyword evidence="3 5" id="KW-0378">Hydrolase</keyword>
<evidence type="ECO:0000256" key="1">
    <source>
        <dbReference type="ARBA" id="ARBA00010716"/>
    </source>
</evidence>
<dbReference type="SUPFAM" id="SSF51556">
    <property type="entry name" value="Metallo-dependent hydrolases"/>
    <property type="match status" value="1"/>
</dbReference>
<evidence type="ECO:0000313" key="10">
    <source>
        <dbReference type="Proteomes" id="UP000753961"/>
    </source>
</evidence>
<dbReference type="RefSeq" id="WP_222580233.1">
    <property type="nucleotide sequence ID" value="NZ_JAHVHU010000009.1"/>
</dbReference>
<evidence type="ECO:0000256" key="2">
    <source>
        <dbReference type="ARBA" id="ARBA00022723"/>
    </source>
</evidence>
<comment type="caution">
    <text evidence="9">The sequence shown here is derived from an EMBL/GenBank/DDBJ whole genome shotgun (WGS) entry which is preliminary data.</text>
</comment>
<dbReference type="PANTHER" id="PTHR11113:SF14">
    <property type="entry name" value="N-ACETYLGLUCOSAMINE-6-PHOSPHATE DEACETYLASE"/>
    <property type="match status" value="1"/>
</dbReference>
<dbReference type="GO" id="GO:0046872">
    <property type="term" value="F:metal ion binding"/>
    <property type="evidence" value="ECO:0007669"/>
    <property type="project" value="UniProtKB-KW"/>
</dbReference>
<organism evidence="9 10">
    <name type="scientific">Membranihabitans marinus</name>
    <dbReference type="NCBI Taxonomy" id="1227546"/>
    <lineage>
        <taxon>Bacteria</taxon>
        <taxon>Pseudomonadati</taxon>
        <taxon>Bacteroidota</taxon>
        <taxon>Saprospiria</taxon>
        <taxon>Saprospirales</taxon>
        <taxon>Saprospiraceae</taxon>
        <taxon>Membranihabitans</taxon>
    </lineage>
</organism>
<dbReference type="PIRSF" id="PIRSF038994">
    <property type="entry name" value="NagA"/>
    <property type="match status" value="1"/>
</dbReference>
<name>A0A953HV05_9BACT</name>
<gene>
    <name evidence="9" type="primary">nagA</name>
    <name evidence="9" type="ORF">KUV50_11185</name>
</gene>
<feature type="domain" description="Amidohydrolase-related" evidence="8">
    <location>
        <begin position="55"/>
        <end position="393"/>
    </location>
</feature>